<evidence type="ECO:0000256" key="1">
    <source>
        <dbReference type="SAM" id="MobiDB-lite"/>
    </source>
</evidence>
<dbReference type="InterPro" id="IPR016181">
    <property type="entry name" value="Acyl_CoA_acyltransferase"/>
</dbReference>
<dbReference type="AlphaFoldDB" id="A0A1I4PAX6"/>
<feature type="compositionally biased region" description="Basic and acidic residues" evidence="1">
    <location>
        <begin position="165"/>
        <end position="184"/>
    </location>
</feature>
<feature type="region of interest" description="Disordered" evidence="1">
    <location>
        <begin position="165"/>
        <end position="195"/>
    </location>
</feature>
<sequence length="325" mass="36184">MYNRGVSAMSKTRYEVFVADTPGTRRIHHAIRYSVYCLERGFEDPGEFPDGQERDPWDAQATAFTVRDRETGLWVGAMRLVHPLGGHLPVHRLTRLRREYAPTSTGGATELSRICITKGFHAPGNAGSFPIPVQRQERWGSDIQGRLAAGMGCRTRRRVPLFRSRPADGGEYLGRHERHDRPDVDGGEPETKGGLAPVERSELFAVMLRAAIEYSRDHEIPFMYFLVNRALARMVRRLGFTFSQAGVPCEHRGIRYPYLAHLDTAVDHAVRSSPDMARLFLQGEVPYRFASSGDQRGDGGSPGAHKTAIPGEAARDLDSARVAMG</sequence>
<dbReference type="Gene3D" id="3.40.630.30">
    <property type="match status" value="1"/>
</dbReference>
<dbReference type="EMBL" id="FOUO01000001">
    <property type="protein sequence ID" value="SFM25014.1"/>
    <property type="molecule type" value="Genomic_DNA"/>
</dbReference>
<evidence type="ECO:0000313" key="2">
    <source>
        <dbReference type="EMBL" id="SFM25014.1"/>
    </source>
</evidence>
<feature type="region of interest" description="Disordered" evidence="1">
    <location>
        <begin position="291"/>
        <end position="312"/>
    </location>
</feature>
<dbReference type="STRING" id="195064.SAMN05421721_101133"/>
<name>A0A1I4PAX6_ECTMO</name>
<evidence type="ECO:0000313" key="3">
    <source>
        <dbReference type="Proteomes" id="UP000199556"/>
    </source>
</evidence>
<keyword evidence="3" id="KW-1185">Reference proteome</keyword>
<gene>
    <name evidence="2" type="ORF">SAMN05421721_101133</name>
</gene>
<organism evidence="2 3">
    <name type="scientific">Ectothiorhodospira mobilis</name>
    <dbReference type="NCBI Taxonomy" id="195064"/>
    <lineage>
        <taxon>Bacteria</taxon>
        <taxon>Pseudomonadati</taxon>
        <taxon>Pseudomonadota</taxon>
        <taxon>Gammaproteobacteria</taxon>
        <taxon>Chromatiales</taxon>
        <taxon>Ectothiorhodospiraceae</taxon>
        <taxon>Ectothiorhodospira</taxon>
    </lineage>
</organism>
<dbReference type="Proteomes" id="UP000199556">
    <property type="component" value="Unassembled WGS sequence"/>
</dbReference>
<reference evidence="2 3" key="1">
    <citation type="submission" date="2016-10" db="EMBL/GenBank/DDBJ databases">
        <authorList>
            <person name="de Groot N.N."/>
        </authorList>
    </citation>
    <scope>NUCLEOTIDE SEQUENCE [LARGE SCALE GENOMIC DNA]</scope>
    <source>
        <strain evidence="2 3">DSM 4180</strain>
    </source>
</reference>
<accession>A0A1I4PAX6</accession>
<proteinExistence type="predicted"/>
<protein>
    <submittedName>
        <fullName evidence="2">N-acyl amino acid synthase, PEP-CTERM/exosortase system-associated</fullName>
    </submittedName>
</protein>
<dbReference type="SUPFAM" id="SSF55729">
    <property type="entry name" value="Acyl-CoA N-acyltransferases (Nat)"/>
    <property type="match status" value="1"/>
</dbReference>
<dbReference type="Pfam" id="PF13444">
    <property type="entry name" value="Acetyltransf_5"/>
    <property type="match status" value="1"/>
</dbReference>